<keyword evidence="3" id="KW-1185">Reference proteome</keyword>
<dbReference type="Gene3D" id="3.40.50.10540">
    <property type="entry name" value="Crotonobetainyl-coa:carnitine coa-transferase, domain 1"/>
    <property type="match status" value="1"/>
</dbReference>
<evidence type="ECO:0000256" key="1">
    <source>
        <dbReference type="ARBA" id="ARBA00008383"/>
    </source>
</evidence>
<proteinExistence type="inferred from homology"/>
<dbReference type="Proteomes" id="UP001303373">
    <property type="component" value="Chromosome 2"/>
</dbReference>
<dbReference type="SUPFAM" id="SSF89796">
    <property type="entry name" value="CoA-transferase family III (CaiB/BaiF)"/>
    <property type="match status" value="2"/>
</dbReference>
<name>A0AAQ3R7V8_9PEZI</name>
<dbReference type="InterPro" id="IPR003673">
    <property type="entry name" value="CoA-Trfase_fam_III"/>
</dbReference>
<dbReference type="AlphaFoldDB" id="A0AAQ3R7V8"/>
<reference evidence="2 3" key="1">
    <citation type="submission" date="2023-11" db="EMBL/GenBank/DDBJ databases">
        <title>An acidophilic fungus is an integral part of prey digestion in a carnivorous sundew plant.</title>
        <authorList>
            <person name="Tsai I.J."/>
        </authorList>
    </citation>
    <scope>NUCLEOTIDE SEQUENCE [LARGE SCALE GENOMIC DNA]</scope>
    <source>
        <strain evidence="2">169a</strain>
    </source>
</reference>
<dbReference type="EMBL" id="CP138581">
    <property type="protein sequence ID" value="WPG98620.1"/>
    <property type="molecule type" value="Genomic_DNA"/>
</dbReference>
<accession>A0AAQ3R7V8</accession>
<organism evidence="2 3">
    <name type="scientific">Acrodontium crateriforme</name>
    <dbReference type="NCBI Taxonomy" id="150365"/>
    <lineage>
        <taxon>Eukaryota</taxon>
        <taxon>Fungi</taxon>
        <taxon>Dikarya</taxon>
        <taxon>Ascomycota</taxon>
        <taxon>Pezizomycotina</taxon>
        <taxon>Dothideomycetes</taxon>
        <taxon>Dothideomycetidae</taxon>
        <taxon>Mycosphaerellales</taxon>
        <taxon>Teratosphaeriaceae</taxon>
        <taxon>Acrodontium</taxon>
    </lineage>
</organism>
<evidence type="ECO:0008006" key="4">
    <source>
        <dbReference type="Google" id="ProtNLM"/>
    </source>
</evidence>
<dbReference type="PANTHER" id="PTHR48228">
    <property type="entry name" value="SUCCINYL-COA--D-CITRAMALATE COA-TRANSFERASE"/>
    <property type="match status" value="1"/>
</dbReference>
<dbReference type="InterPro" id="IPR023606">
    <property type="entry name" value="CoA-Trfase_III_dom_1_sf"/>
</dbReference>
<dbReference type="Pfam" id="PF02515">
    <property type="entry name" value="CoA_transf_3"/>
    <property type="match status" value="1"/>
</dbReference>
<dbReference type="PANTHER" id="PTHR48228:SF4">
    <property type="entry name" value="BLR3030 PROTEIN"/>
    <property type="match status" value="1"/>
</dbReference>
<evidence type="ECO:0000313" key="2">
    <source>
        <dbReference type="EMBL" id="WPG98620.1"/>
    </source>
</evidence>
<evidence type="ECO:0000313" key="3">
    <source>
        <dbReference type="Proteomes" id="UP001303373"/>
    </source>
</evidence>
<dbReference type="InterPro" id="IPR050509">
    <property type="entry name" value="CoA-transferase_III"/>
</dbReference>
<gene>
    <name evidence="2" type="ORF">R9X50_00141300</name>
</gene>
<sequence>MTVGLPTTEAFTNLNTFSNGMRIEGICLSNQATLDISSSAQSPNSLNFCIWIDMSRSNFTTANTIKYIWQGLGLPDAILQSANIPGEGLGVPSSFKIGHIAQASIALSALSAALLYSHKNGIPTPQVTVPLQHAVLEFKSERFLRIDGKPVPMPPPIGGLHRAADGYIRIHDAFPNHREGTKTLLGCPGPDDRDVIADKVSELPAVELENAGIDAHLAMAVLRSYEQWDALPHAAAVADFPILIRKIADGSPKSSFHLKPAADKCLRAIRVVEMSRVIAAPVAGKTLAAHGADVLWVTSPKLPDLPATDRDFARGKRTVSLDINENDDRQILDKLLTEADVFIQSYRPHSLGNKGLSPEPVVSKSKNGIVYASLSAYGPTGAWSERRGFDSLVQTCSGLNVSEAEHYGAGEASRVLPCQVLDHASGYFLATGINAALYKQATEGGSYEVSVSLAGTMKYLRSLAQYEGKSGFECDDFSAPEDISSDFLEVRESAFGSVSALKHSASVDGLAVGFEYMPKPLGSDQPVWLS</sequence>
<comment type="similarity">
    <text evidence="1">Belongs to the CoA-transferase III family.</text>
</comment>
<dbReference type="GO" id="GO:0003824">
    <property type="term" value="F:catalytic activity"/>
    <property type="evidence" value="ECO:0007669"/>
    <property type="project" value="InterPro"/>
</dbReference>
<protein>
    <recommendedName>
        <fullName evidence="4">CoA-transferase family III</fullName>
    </recommendedName>
</protein>